<dbReference type="Proteomes" id="UP000525298">
    <property type="component" value="Unassembled WGS sequence"/>
</dbReference>
<dbReference type="PANTHER" id="PTHR11070">
    <property type="entry name" value="UVRD / RECB / PCRA DNA HELICASE FAMILY MEMBER"/>
    <property type="match status" value="1"/>
</dbReference>
<dbReference type="GO" id="GO:0003677">
    <property type="term" value="F:DNA binding"/>
    <property type="evidence" value="ECO:0007669"/>
    <property type="project" value="InterPro"/>
</dbReference>
<dbReference type="SUPFAM" id="SSF52540">
    <property type="entry name" value="P-loop containing nucleoside triphosphate hydrolases"/>
    <property type="match status" value="1"/>
</dbReference>
<dbReference type="PANTHER" id="PTHR11070:SF67">
    <property type="entry name" value="DNA 3'-5' HELICASE"/>
    <property type="match status" value="1"/>
</dbReference>
<accession>A0A7W0CAA6</accession>
<comment type="caution">
    <text evidence="1">The sequence shown here is derived from an EMBL/GenBank/DDBJ whole genome shotgun (WGS) entry which is preliminary data.</text>
</comment>
<name>A0A7W0CAA6_9BACT</name>
<keyword evidence="2" id="KW-1185">Reference proteome</keyword>
<dbReference type="Gene3D" id="3.40.50.300">
    <property type="entry name" value="P-loop containing nucleotide triphosphate hydrolases"/>
    <property type="match status" value="1"/>
</dbReference>
<protein>
    <recommendedName>
        <fullName evidence="3">DNA helicase</fullName>
    </recommendedName>
</protein>
<dbReference type="EMBL" id="JACDUS010000006">
    <property type="protein sequence ID" value="MBA2882073.1"/>
    <property type="molecule type" value="Genomic_DNA"/>
</dbReference>
<dbReference type="GO" id="GO:0005829">
    <property type="term" value="C:cytosol"/>
    <property type="evidence" value="ECO:0007669"/>
    <property type="project" value="TreeGrafter"/>
</dbReference>
<sequence>MANYLKIAVAGSGKTQSIVEHCASLQKDYRALVVTFTQNNQAELRNRIAKDAGDHSGILVMGWFMFLLRDFARPFLPFKFTGERIHGFNFDGRPYRMAKGLRRFLDQSGSAYACELARLSHELVEASHGALLRRLECIYDLILIDEIQDLSSHDWEIIDILLNSSLEVRMVGDIRQAVLSTNPRSPKNKKYAYADALKWFREREVRGILNVSYCTTTWRCHPKIAEFSDTIFNSSWSFPPTESVNKRITDHDGVFLLRQEHVQEYVDRFRPKCLRDSANSGKAFDLNYTNFRLAKGTSCKRVLIVPTAGIRQFLQSGIYLNPIPAAKFYVAVTRAEQSVAIVVDNPGQSRLPYWKPK</sequence>
<dbReference type="InterPro" id="IPR027417">
    <property type="entry name" value="P-loop_NTPase"/>
</dbReference>
<dbReference type="GO" id="GO:0043138">
    <property type="term" value="F:3'-5' DNA helicase activity"/>
    <property type="evidence" value="ECO:0007669"/>
    <property type="project" value="TreeGrafter"/>
</dbReference>
<organism evidence="1 2">
    <name type="scientific">Desulfosalsimonas propionicica</name>
    <dbReference type="NCBI Taxonomy" id="332175"/>
    <lineage>
        <taxon>Bacteria</taxon>
        <taxon>Pseudomonadati</taxon>
        <taxon>Thermodesulfobacteriota</taxon>
        <taxon>Desulfobacteria</taxon>
        <taxon>Desulfobacterales</taxon>
        <taxon>Desulfosalsimonadaceae</taxon>
        <taxon>Desulfosalsimonas</taxon>
    </lineage>
</organism>
<dbReference type="InterPro" id="IPR000212">
    <property type="entry name" value="DNA_helicase_UvrD/REP"/>
</dbReference>
<evidence type="ECO:0000313" key="2">
    <source>
        <dbReference type="Proteomes" id="UP000525298"/>
    </source>
</evidence>
<dbReference type="GO" id="GO:0005524">
    <property type="term" value="F:ATP binding"/>
    <property type="evidence" value="ECO:0007669"/>
    <property type="project" value="InterPro"/>
</dbReference>
<reference evidence="1 2" key="1">
    <citation type="submission" date="2020-07" db="EMBL/GenBank/DDBJ databases">
        <title>Genomic Encyclopedia of Type Strains, Phase IV (KMG-IV): sequencing the most valuable type-strain genomes for metagenomic binning, comparative biology and taxonomic classification.</title>
        <authorList>
            <person name="Goeker M."/>
        </authorList>
    </citation>
    <scope>NUCLEOTIDE SEQUENCE [LARGE SCALE GENOMIC DNA]</scope>
    <source>
        <strain evidence="1 2">DSM 17721</strain>
    </source>
</reference>
<evidence type="ECO:0008006" key="3">
    <source>
        <dbReference type="Google" id="ProtNLM"/>
    </source>
</evidence>
<dbReference type="RefSeq" id="WP_181551718.1">
    <property type="nucleotide sequence ID" value="NZ_JACDUS010000006.1"/>
</dbReference>
<evidence type="ECO:0000313" key="1">
    <source>
        <dbReference type="EMBL" id="MBA2882073.1"/>
    </source>
</evidence>
<dbReference type="GO" id="GO:0000725">
    <property type="term" value="P:recombinational repair"/>
    <property type="evidence" value="ECO:0007669"/>
    <property type="project" value="TreeGrafter"/>
</dbReference>
<dbReference type="AlphaFoldDB" id="A0A7W0CAA6"/>
<gene>
    <name evidence="1" type="ORF">HNR65_002407</name>
</gene>
<dbReference type="Pfam" id="PF13245">
    <property type="entry name" value="AAA_19"/>
    <property type="match status" value="1"/>
</dbReference>
<proteinExistence type="predicted"/>